<proteinExistence type="predicted"/>
<evidence type="ECO:0008006" key="6">
    <source>
        <dbReference type="Google" id="ProtNLM"/>
    </source>
</evidence>
<dbReference type="SUPFAM" id="SSF52540">
    <property type="entry name" value="P-loop containing nucleoside triphosphate hydrolases"/>
    <property type="match status" value="1"/>
</dbReference>
<dbReference type="GO" id="GO:0005524">
    <property type="term" value="F:ATP binding"/>
    <property type="evidence" value="ECO:0007669"/>
    <property type="project" value="InterPro"/>
</dbReference>
<dbReference type="GO" id="GO:0019205">
    <property type="term" value="F:nucleobase-containing compound kinase activity"/>
    <property type="evidence" value="ECO:0007669"/>
    <property type="project" value="InterPro"/>
</dbReference>
<dbReference type="Gene3D" id="3.40.50.300">
    <property type="entry name" value="P-loop containing nucleotide triphosphate hydrolases"/>
    <property type="match status" value="1"/>
</dbReference>
<evidence type="ECO:0000256" key="1">
    <source>
        <dbReference type="ARBA" id="ARBA00022679"/>
    </source>
</evidence>
<dbReference type="EMBL" id="JBBHLL010000237">
    <property type="protein sequence ID" value="KAK7808515.1"/>
    <property type="molecule type" value="Genomic_DNA"/>
</dbReference>
<keyword evidence="2" id="KW-0547">Nucleotide-binding</keyword>
<evidence type="ECO:0000256" key="3">
    <source>
        <dbReference type="ARBA" id="ARBA00022777"/>
    </source>
</evidence>
<evidence type="ECO:0000313" key="4">
    <source>
        <dbReference type="EMBL" id="KAK7808515.1"/>
    </source>
</evidence>
<name>A0AAW0I289_MYOGA</name>
<evidence type="ECO:0000256" key="2">
    <source>
        <dbReference type="ARBA" id="ARBA00022741"/>
    </source>
</evidence>
<dbReference type="AlphaFoldDB" id="A0AAW0I289"/>
<evidence type="ECO:0000313" key="5">
    <source>
        <dbReference type="Proteomes" id="UP001488838"/>
    </source>
</evidence>
<sequence length="94" mass="10434">MMNPIKYIRQPKPKASMPVRIMIVGPPKSGKTTVAKKLASEYGLKRLSVGDALRSMLSNHPDTELSLRINWHLHKGMTVPDALAIQALDLSLME</sequence>
<dbReference type="GO" id="GO:0006139">
    <property type="term" value="P:nucleobase-containing compound metabolic process"/>
    <property type="evidence" value="ECO:0007669"/>
    <property type="project" value="InterPro"/>
</dbReference>
<feature type="non-terminal residue" evidence="4">
    <location>
        <position position="94"/>
    </location>
</feature>
<comment type="caution">
    <text evidence="4">The sequence shown here is derived from an EMBL/GenBank/DDBJ whole genome shotgun (WGS) entry which is preliminary data.</text>
</comment>
<gene>
    <name evidence="4" type="ORF">U0070_003152</name>
</gene>
<keyword evidence="3" id="KW-0418">Kinase</keyword>
<accession>A0AAW0I289</accession>
<reference evidence="4 5" key="1">
    <citation type="journal article" date="2023" name="bioRxiv">
        <title>Conserved and derived expression patterns and positive selection on dental genes reveal complex evolutionary context of ever-growing rodent molars.</title>
        <authorList>
            <person name="Calamari Z.T."/>
            <person name="Song A."/>
            <person name="Cohen E."/>
            <person name="Akter M."/>
            <person name="Roy R.D."/>
            <person name="Hallikas O."/>
            <person name="Christensen M.M."/>
            <person name="Li P."/>
            <person name="Marangoni P."/>
            <person name="Jernvall J."/>
            <person name="Klein O.D."/>
        </authorList>
    </citation>
    <scope>NUCLEOTIDE SEQUENCE [LARGE SCALE GENOMIC DNA]</scope>
    <source>
        <strain evidence="4">V071</strain>
    </source>
</reference>
<dbReference type="Pfam" id="PF00406">
    <property type="entry name" value="ADK"/>
    <property type="match status" value="1"/>
</dbReference>
<organism evidence="4 5">
    <name type="scientific">Myodes glareolus</name>
    <name type="common">Bank vole</name>
    <name type="synonym">Clethrionomys glareolus</name>
    <dbReference type="NCBI Taxonomy" id="447135"/>
    <lineage>
        <taxon>Eukaryota</taxon>
        <taxon>Metazoa</taxon>
        <taxon>Chordata</taxon>
        <taxon>Craniata</taxon>
        <taxon>Vertebrata</taxon>
        <taxon>Euteleostomi</taxon>
        <taxon>Mammalia</taxon>
        <taxon>Eutheria</taxon>
        <taxon>Euarchontoglires</taxon>
        <taxon>Glires</taxon>
        <taxon>Rodentia</taxon>
        <taxon>Myomorpha</taxon>
        <taxon>Muroidea</taxon>
        <taxon>Cricetidae</taxon>
        <taxon>Arvicolinae</taxon>
        <taxon>Myodes</taxon>
    </lineage>
</organism>
<keyword evidence="1" id="KW-0808">Transferase</keyword>
<dbReference type="InterPro" id="IPR000850">
    <property type="entry name" value="Adenylat/UMP-CMP_kin"/>
</dbReference>
<protein>
    <recommendedName>
        <fullName evidence="6">Nucleoside-diphosphate kinase</fullName>
    </recommendedName>
</protein>
<dbReference type="PANTHER" id="PTHR23359">
    <property type="entry name" value="NUCLEOTIDE KINASE"/>
    <property type="match status" value="1"/>
</dbReference>
<dbReference type="InterPro" id="IPR027417">
    <property type="entry name" value="P-loop_NTPase"/>
</dbReference>
<keyword evidence="5" id="KW-1185">Reference proteome</keyword>
<dbReference type="Proteomes" id="UP001488838">
    <property type="component" value="Unassembled WGS sequence"/>
</dbReference>